<gene>
    <name evidence="2" type="ORF">C942_00261</name>
</gene>
<proteinExistence type="predicted"/>
<sequence length="299" mass="33645">MKGIQTTILLAIVIALPAIAYMHPLNSAAIAVVFVIAATVSGIILGSITYIAKCINIHATNRSIVILSGVTSAAIVFSSLFYLVSDRYSSESNIPPPVSSIVQPPRDSSPIPAREFLYSHEEPNERYGAYGYLLFISRPTKETYARYEEVCKNYISHMEHLKEYPHIYSRRLMVTYWLLSGRLPKGALNDCATLIQFYDYARAKEIASAVGALSFNGPVLVAWKYPYIYSDGTYEDHAITFDMSRFSNEDISRATNIWLSIIVEPENGLRHDTVVFAEEFRNLLQRYGEDILAFIDKQS</sequence>
<evidence type="ECO:0000256" key="1">
    <source>
        <dbReference type="SAM" id="Phobius"/>
    </source>
</evidence>
<comment type="caution">
    <text evidence="2">The sequence shown here is derived from an EMBL/GenBank/DDBJ whole genome shotgun (WGS) entry which is preliminary data.</text>
</comment>
<keyword evidence="3" id="KW-1185">Reference proteome</keyword>
<dbReference type="Proteomes" id="UP000011134">
    <property type="component" value="Unassembled WGS sequence"/>
</dbReference>
<evidence type="ECO:0000313" key="2">
    <source>
        <dbReference type="EMBL" id="ELR67953.1"/>
    </source>
</evidence>
<dbReference type="AlphaFoldDB" id="L8JI83"/>
<reference evidence="2 3" key="1">
    <citation type="submission" date="2012-12" db="EMBL/GenBank/DDBJ databases">
        <title>Genome Assembly of Photobacterium sp. AK15.</title>
        <authorList>
            <person name="Khatri I."/>
            <person name="Vaidya B."/>
            <person name="Srinivas T.N.R."/>
            <person name="Subramanian S."/>
            <person name="Pinnaka A."/>
        </authorList>
    </citation>
    <scope>NUCLEOTIDE SEQUENCE [LARGE SCALE GENOMIC DNA]</scope>
    <source>
        <strain evidence="2 3">AK15</strain>
    </source>
</reference>
<feature type="transmembrane region" description="Helical" evidence="1">
    <location>
        <begin position="64"/>
        <end position="84"/>
    </location>
</feature>
<name>L8JI83_9GAMM</name>
<accession>L8JI83</accession>
<evidence type="ECO:0000313" key="3">
    <source>
        <dbReference type="Proteomes" id="UP000011134"/>
    </source>
</evidence>
<dbReference type="PATRIC" id="fig|1056511.3.peg.265"/>
<protein>
    <submittedName>
        <fullName evidence="2">Uncharacterized protein</fullName>
    </submittedName>
</protein>
<organism evidence="2 3">
    <name type="scientific">Photobacterium marinum</name>
    <dbReference type="NCBI Taxonomy" id="1056511"/>
    <lineage>
        <taxon>Bacteria</taxon>
        <taxon>Pseudomonadati</taxon>
        <taxon>Pseudomonadota</taxon>
        <taxon>Gammaproteobacteria</taxon>
        <taxon>Vibrionales</taxon>
        <taxon>Vibrionaceae</taxon>
        <taxon>Photobacterium</taxon>
    </lineage>
</organism>
<keyword evidence="1" id="KW-0472">Membrane</keyword>
<keyword evidence="1" id="KW-0812">Transmembrane</keyword>
<dbReference type="RefSeq" id="WP_007461561.1">
    <property type="nucleotide sequence ID" value="NZ_AMZO01000001.1"/>
</dbReference>
<feature type="transmembrane region" description="Helical" evidence="1">
    <location>
        <begin position="30"/>
        <end position="52"/>
    </location>
</feature>
<dbReference type="OrthoDB" id="1450704at2"/>
<keyword evidence="1" id="KW-1133">Transmembrane helix</keyword>
<dbReference type="EMBL" id="AMZO01000001">
    <property type="protein sequence ID" value="ELR67953.1"/>
    <property type="molecule type" value="Genomic_DNA"/>
</dbReference>